<evidence type="ECO:0000313" key="7">
    <source>
        <dbReference type="EMBL" id="QRD05437.1"/>
    </source>
</evidence>
<keyword evidence="8" id="KW-1185">Reference proteome</keyword>
<evidence type="ECO:0000256" key="5">
    <source>
        <dbReference type="ARBA" id="ARBA00038359"/>
    </source>
</evidence>
<dbReference type="InterPro" id="IPR049326">
    <property type="entry name" value="Rhodopsin_dom_fungi"/>
</dbReference>
<dbReference type="Pfam" id="PF20684">
    <property type="entry name" value="Fung_rhodopsin"/>
    <property type="match status" value="1"/>
</dbReference>
<evidence type="ECO:0000256" key="2">
    <source>
        <dbReference type="ARBA" id="ARBA00022692"/>
    </source>
</evidence>
<name>A0A7U2I8Y0_PHANO</name>
<evidence type="ECO:0000256" key="1">
    <source>
        <dbReference type="ARBA" id="ARBA00004141"/>
    </source>
</evidence>
<feature type="domain" description="Rhodopsin" evidence="6">
    <location>
        <begin position="40"/>
        <end position="284"/>
    </location>
</feature>
<dbReference type="VEuPathDB" id="FungiDB:JI435_154860"/>
<dbReference type="AlphaFoldDB" id="A0A7U2I8Y0"/>
<sequence length="377" mass="42101">MSIGMEKRQLLEPPVNDTQAPLLLGLGGTLLALCILLLCARFWSRRYHLRADDWAVLSGTLLATILYAIQCIAVHHGFGRRTAFVSSEDRSTTLFLIFVHQVVWYWAIALVKLSVTFLLLRLKSSFRWNIFFYGIAGLLIVTVITQTLFPFLQCRPYSVYWQPELAFSPEGVQCFPKEVINANIIAYSTIHVVTDVIFSLAPGAFIIRKLTRPKSEKVFLSILMGLGMFASTFAIVRTVGLSTFYSSGNDFFRGNVMPTLWANLELLVALIAATIPTLRSVVHRGLFRLAGFFYEEENETHVRNKLVAFGFLKEEEAYGSGGSCKSERKASKPDIEVGTIGSMGKAKRKDEFGETVVVEEKEIVMVVGTASKEDTKA</sequence>
<dbReference type="OMA" id="EDYSMTI"/>
<keyword evidence="3" id="KW-1133">Transmembrane helix</keyword>
<dbReference type="InterPro" id="IPR052337">
    <property type="entry name" value="SAT4-like"/>
</dbReference>
<dbReference type="Proteomes" id="UP000663193">
    <property type="component" value="Chromosome 18"/>
</dbReference>
<protein>
    <recommendedName>
        <fullName evidence="6">Rhodopsin domain-containing protein</fullName>
    </recommendedName>
</protein>
<dbReference type="OrthoDB" id="3897607at2759"/>
<accession>A0A7U2I8Y0</accession>
<reference evidence="8" key="1">
    <citation type="journal article" date="2021" name="BMC Genomics">
        <title>Chromosome-level genome assembly and manually-curated proteome of model necrotroph Parastagonospora nodorum Sn15 reveals a genome-wide trove of candidate effector homologs, and redundancy of virulence-related functions within an accessory chromosome.</title>
        <authorList>
            <person name="Bertazzoni S."/>
            <person name="Jones D.A.B."/>
            <person name="Phan H.T."/>
            <person name="Tan K.-C."/>
            <person name="Hane J.K."/>
        </authorList>
    </citation>
    <scope>NUCLEOTIDE SEQUENCE [LARGE SCALE GENOMIC DNA]</scope>
    <source>
        <strain evidence="8">SN15 / ATCC MYA-4574 / FGSC 10173)</strain>
    </source>
</reference>
<organism evidence="7 8">
    <name type="scientific">Phaeosphaeria nodorum (strain SN15 / ATCC MYA-4574 / FGSC 10173)</name>
    <name type="common">Glume blotch fungus</name>
    <name type="synonym">Parastagonospora nodorum</name>
    <dbReference type="NCBI Taxonomy" id="321614"/>
    <lineage>
        <taxon>Eukaryota</taxon>
        <taxon>Fungi</taxon>
        <taxon>Dikarya</taxon>
        <taxon>Ascomycota</taxon>
        <taxon>Pezizomycotina</taxon>
        <taxon>Dothideomycetes</taxon>
        <taxon>Pleosporomycetidae</taxon>
        <taxon>Pleosporales</taxon>
        <taxon>Pleosporineae</taxon>
        <taxon>Phaeosphaeriaceae</taxon>
        <taxon>Parastagonospora</taxon>
    </lineage>
</organism>
<dbReference type="PANTHER" id="PTHR33048">
    <property type="entry name" value="PTH11-LIKE INTEGRAL MEMBRANE PROTEIN (AFU_ORTHOLOGUE AFUA_5G11245)"/>
    <property type="match status" value="1"/>
</dbReference>
<evidence type="ECO:0000256" key="4">
    <source>
        <dbReference type="ARBA" id="ARBA00023136"/>
    </source>
</evidence>
<dbReference type="PANTHER" id="PTHR33048:SF129">
    <property type="entry name" value="INTEGRAL MEMBRANE PROTEIN-RELATED"/>
    <property type="match status" value="1"/>
</dbReference>
<keyword evidence="2" id="KW-0812">Transmembrane</keyword>
<evidence type="ECO:0000256" key="3">
    <source>
        <dbReference type="ARBA" id="ARBA00022989"/>
    </source>
</evidence>
<comment type="similarity">
    <text evidence="5">Belongs to the SAT4 family.</text>
</comment>
<evidence type="ECO:0000259" key="6">
    <source>
        <dbReference type="Pfam" id="PF20684"/>
    </source>
</evidence>
<proteinExistence type="inferred from homology"/>
<dbReference type="EMBL" id="CP069040">
    <property type="protein sequence ID" value="QRD05437.1"/>
    <property type="molecule type" value="Genomic_DNA"/>
</dbReference>
<evidence type="ECO:0000313" key="8">
    <source>
        <dbReference type="Proteomes" id="UP000663193"/>
    </source>
</evidence>
<dbReference type="GO" id="GO:0016020">
    <property type="term" value="C:membrane"/>
    <property type="evidence" value="ECO:0007669"/>
    <property type="project" value="UniProtKB-SubCell"/>
</dbReference>
<comment type="subcellular location">
    <subcellularLocation>
        <location evidence="1">Membrane</location>
        <topology evidence="1">Multi-pass membrane protein</topology>
    </subcellularLocation>
</comment>
<keyword evidence="4" id="KW-0472">Membrane</keyword>
<gene>
    <name evidence="7" type="ORF">JI435_154860</name>
</gene>